<organism evidence="2 3">
    <name type="scientific">Gossypium australe</name>
    <dbReference type="NCBI Taxonomy" id="47621"/>
    <lineage>
        <taxon>Eukaryota</taxon>
        <taxon>Viridiplantae</taxon>
        <taxon>Streptophyta</taxon>
        <taxon>Embryophyta</taxon>
        <taxon>Tracheophyta</taxon>
        <taxon>Spermatophyta</taxon>
        <taxon>Magnoliopsida</taxon>
        <taxon>eudicotyledons</taxon>
        <taxon>Gunneridae</taxon>
        <taxon>Pentapetalae</taxon>
        <taxon>rosids</taxon>
        <taxon>malvids</taxon>
        <taxon>Malvales</taxon>
        <taxon>Malvaceae</taxon>
        <taxon>Malvoideae</taxon>
        <taxon>Gossypium</taxon>
    </lineage>
</organism>
<keyword evidence="1" id="KW-1133">Transmembrane helix</keyword>
<gene>
    <name evidence="2" type="ORF">EPI10_031639</name>
</gene>
<reference evidence="3" key="1">
    <citation type="journal article" date="2019" name="Plant Biotechnol. J.">
        <title>Genome sequencing of the Australian wild diploid species Gossypium australe highlights disease resistance and delayed gland morphogenesis.</title>
        <authorList>
            <person name="Cai Y."/>
            <person name="Cai X."/>
            <person name="Wang Q."/>
            <person name="Wang P."/>
            <person name="Zhang Y."/>
            <person name="Cai C."/>
            <person name="Xu Y."/>
            <person name="Wang K."/>
            <person name="Zhou Z."/>
            <person name="Wang C."/>
            <person name="Geng S."/>
            <person name="Li B."/>
            <person name="Dong Q."/>
            <person name="Hou Y."/>
            <person name="Wang H."/>
            <person name="Ai P."/>
            <person name="Liu Z."/>
            <person name="Yi F."/>
            <person name="Sun M."/>
            <person name="An G."/>
            <person name="Cheng J."/>
            <person name="Zhang Y."/>
            <person name="Shi Q."/>
            <person name="Xie Y."/>
            <person name="Shi X."/>
            <person name="Chang Y."/>
            <person name="Huang F."/>
            <person name="Chen Y."/>
            <person name="Hong S."/>
            <person name="Mi L."/>
            <person name="Sun Q."/>
            <person name="Zhang L."/>
            <person name="Zhou B."/>
            <person name="Peng R."/>
            <person name="Zhang X."/>
            <person name="Liu F."/>
        </authorList>
    </citation>
    <scope>NUCLEOTIDE SEQUENCE [LARGE SCALE GENOMIC DNA]</scope>
    <source>
        <strain evidence="3">cv. PA1801</strain>
    </source>
</reference>
<keyword evidence="2" id="KW-0808">Transferase</keyword>
<dbReference type="Proteomes" id="UP000325315">
    <property type="component" value="Unassembled WGS sequence"/>
</dbReference>
<dbReference type="GO" id="GO:0016740">
    <property type="term" value="F:transferase activity"/>
    <property type="evidence" value="ECO:0007669"/>
    <property type="project" value="UniProtKB-KW"/>
</dbReference>
<dbReference type="OrthoDB" id="196717at2759"/>
<comment type="caution">
    <text evidence="2">The sequence shown here is derived from an EMBL/GenBank/DDBJ whole genome shotgun (WGS) entry which is preliminary data.</text>
</comment>
<protein>
    <submittedName>
        <fullName evidence="2">Choline/ethanolaminephosphotransferase 1-like isoform X1</fullName>
    </submittedName>
</protein>
<proteinExistence type="predicted"/>
<keyword evidence="1" id="KW-0812">Transmembrane</keyword>
<evidence type="ECO:0000256" key="1">
    <source>
        <dbReference type="SAM" id="Phobius"/>
    </source>
</evidence>
<evidence type="ECO:0000313" key="2">
    <source>
        <dbReference type="EMBL" id="KAA3487838.1"/>
    </source>
</evidence>
<feature type="transmembrane region" description="Helical" evidence="1">
    <location>
        <begin position="31"/>
        <end position="51"/>
    </location>
</feature>
<dbReference type="EMBL" id="SMMG02000001">
    <property type="protein sequence ID" value="KAA3487838.1"/>
    <property type="molecule type" value="Genomic_DNA"/>
</dbReference>
<keyword evidence="1" id="KW-0472">Membrane</keyword>
<accession>A0A5B6X1Y4</accession>
<sequence length="59" mass="6943">MMLIWGNIILNCDYKITIRCRVEVRNRSTGIVVPYVSKFIVMYTLMIDLYINLVPVPNH</sequence>
<dbReference type="AlphaFoldDB" id="A0A5B6X1Y4"/>
<name>A0A5B6X1Y4_9ROSI</name>
<evidence type="ECO:0000313" key="3">
    <source>
        <dbReference type="Proteomes" id="UP000325315"/>
    </source>
</evidence>
<keyword evidence="3" id="KW-1185">Reference proteome</keyword>